<gene>
    <name evidence="6" type="ORF">NJ75_03183</name>
</gene>
<dbReference type="Pfam" id="PF03963">
    <property type="entry name" value="FlgD"/>
    <property type="match status" value="1"/>
</dbReference>
<evidence type="ECO:0000256" key="3">
    <source>
        <dbReference type="ARBA" id="ARBA00022795"/>
    </source>
</evidence>
<evidence type="ECO:0000256" key="2">
    <source>
        <dbReference type="ARBA" id="ARBA00016013"/>
    </source>
</evidence>
<feature type="compositionally biased region" description="Polar residues" evidence="5">
    <location>
        <begin position="1"/>
        <end position="21"/>
    </location>
</feature>
<feature type="region of interest" description="Disordered" evidence="5">
    <location>
        <begin position="1"/>
        <end position="25"/>
    </location>
</feature>
<comment type="similarity">
    <text evidence="1">Belongs to the FlgD family.</text>
</comment>
<accession>A0A0B9A135</accession>
<proteinExistence type="inferred from homology"/>
<evidence type="ECO:0000256" key="1">
    <source>
        <dbReference type="ARBA" id="ARBA00010577"/>
    </source>
</evidence>
<dbReference type="STRING" id="48936.NJ75_03183"/>
<dbReference type="PATRIC" id="fig|48936.3.peg.3201"/>
<name>A0A0B9A135_9SPHN</name>
<dbReference type="GO" id="GO:0044781">
    <property type="term" value="P:bacterial-type flagellum organization"/>
    <property type="evidence" value="ECO:0007669"/>
    <property type="project" value="UniProtKB-KW"/>
</dbReference>
<keyword evidence="6" id="KW-0966">Cell projection</keyword>
<comment type="function">
    <text evidence="4">Required for flagellar hook formation. May act as a scaffolding protein.</text>
</comment>
<evidence type="ECO:0000313" key="6">
    <source>
        <dbReference type="EMBL" id="KHS44314.1"/>
    </source>
</evidence>
<evidence type="ECO:0000313" key="7">
    <source>
        <dbReference type="Proteomes" id="UP000031338"/>
    </source>
</evidence>
<organism evidence="6 7">
    <name type="scientific">Novosphingobium subterraneum</name>
    <dbReference type="NCBI Taxonomy" id="48936"/>
    <lineage>
        <taxon>Bacteria</taxon>
        <taxon>Pseudomonadati</taxon>
        <taxon>Pseudomonadota</taxon>
        <taxon>Alphaproteobacteria</taxon>
        <taxon>Sphingomonadales</taxon>
        <taxon>Sphingomonadaceae</taxon>
        <taxon>Novosphingobium</taxon>
    </lineage>
</organism>
<sequence length="114" mass="11713">MSIASVTSSTGVNGATTSSKAGQGWGAMGAEDFVKLLTTQLQNQDPTEPVDNTQMLAQLAQFSSLSNLNDMKDSLGTITGQSETLSAIATKLDTLNSTVAQLLASQPTSTSTNA</sequence>
<evidence type="ECO:0000256" key="4">
    <source>
        <dbReference type="ARBA" id="ARBA00024746"/>
    </source>
</evidence>
<protein>
    <recommendedName>
        <fullName evidence="2">Basal-body rod modification protein FlgD</fullName>
    </recommendedName>
</protein>
<keyword evidence="6" id="KW-0282">Flagellum</keyword>
<comment type="caution">
    <text evidence="6">The sequence shown here is derived from an EMBL/GenBank/DDBJ whole genome shotgun (WGS) entry which is preliminary data.</text>
</comment>
<dbReference type="InterPro" id="IPR005648">
    <property type="entry name" value="FlgD"/>
</dbReference>
<keyword evidence="3" id="KW-1005">Bacterial flagellum biogenesis</keyword>
<dbReference type="RefSeq" id="WP_039336156.1">
    <property type="nucleotide sequence ID" value="NZ_JBNNWK010000019.1"/>
</dbReference>
<keyword evidence="6" id="KW-0969">Cilium</keyword>
<evidence type="ECO:0000256" key="5">
    <source>
        <dbReference type="SAM" id="MobiDB-lite"/>
    </source>
</evidence>
<dbReference type="Proteomes" id="UP000031338">
    <property type="component" value="Unassembled WGS sequence"/>
</dbReference>
<dbReference type="AlphaFoldDB" id="A0A0B9A135"/>
<reference evidence="6 7" key="1">
    <citation type="submission" date="2014-10" db="EMBL/GenBank/DDBJ databases">
        <title>Draft genome sequence of Novosphingobium subterraneum DSM 12447.</title>
        <authorList>
            <person name="Gan H.M."/>
            <person name="Gan H.Y."/>
            <person name="Savka M.A."/>
        </authorList>
    </citation>
    <scope>NUCLEOTIDE SEQUENCE [LARGE SCALE GENOMIC DNA]</scope>
    <source>
        <strain evidence="6 7">DSM 12447</strain>
    </source>
</reference>
<dbReference type="EMBL" id="JRVC01000017">
    <property type="protein sequence ID" value="KHS44314.1"/>
    <property type="molecule type" value="Genomic_DNA"/>
</dbReference>
<keyword evidence="7" id="KW-1185">Reference proteome</keyword>